<name>A0A0L8G7T7_OCTBM</name>
<feature type="transmembrane region" description="Helical" evidence="1">
    <location>
        <begin position="12"/>
        <end position="33"/>
    </location>
</feature>
<accession>A0A0L8G7T7</accession>
<dbReference type="EMBL" id="KQ423338">
    <property type="protein sequence ID" value="KOF73087.1"/>
    <property type="molecule type" value="Genomic_DNA"/>
</dbReference>
<sequence length="51" mass="6008">MVNTFSRLMKWHYTSVGHSLHLTVIHIYIYFLLLSTTRSPIYIFAGGNFYP</sequence>
<organism evidence="2">
    <name type="scientific">Octopus bimaculoides</name>
    <name type="common">California two-spotted octopus</name>
    <dbReference type="NCBI Taxonomy" id="37653"/>
    <lineage>
        <taxon>Eukaryota</taxon>
        <taxon>Metazoa</taxon>
        <taxon>Spiralia</taxon>
        <taxon>Lophotrochozoa</taxon>
        <taxon>Mollusca</taxon>
        <taxon>Cephalopoda</taxon>
        <taxon>Coleoidea</taxon>
        <taxon>Octopodiformes</taxon>
        <taxon>Octopoda</taxon>
        <taxon>Incirrata</taxon>
        <taxon>Octopodidae</taxon>
        <taxon>Octopus</taxon>
    </lineage>
</organism>
<keyword evidence="1" id="KW-1133">Transmembrane helix</keyword>
<dbReference type="AlphaFoldDB" id="A0A0L8G7T7"/>
<proteinExistence type="predicted"/>
<reference evidence="2" key="1">
    <citation type="submission" date="2015-07" db="EMBL/GenBank/DDBJ databases">
        <title>MeaNS - Measles Nucleotide Surveillance Program.</title>
        <authorList>
            <person name="Tran T."/>
            <person name="Druce J."/>
        </authorList>
    </citation>
    <scope>NUCLEOTIDE SEQUENCE</scope>
    <source>
        <strain evidence="2">UCB-OBI-ISO-001</strain>
        <tissue evidence="2">Gonad</tissue>
    </source>
</reference>
<gene>
    <name evidence="2" type="ORF">OCBIM_22038442mg</name>
</gene>
<keyword evidence="1" id="KW-0812">Transmembrane</keyword>
<evidence type="ECO:0000256" key="1">
    <source>
        <dbReference type="SAM" id="Phobius"/>
    </source>
</evidence>
<protein>
    <submittedName>
        <fullName evidence="2">Uncharacterized protein</fullName>
    </submittedName>
</protein>
<evidence type="ECO:0000313" key="2">
    <source>
        <dbReference type="EMBL" id="KOF73087.1"/>
    </source>
</evidence>
<keyword evidence="1" id="KW-0472">Membrane</keyword>